<dbReference type="Gene3D" id="1.20.1260.20">
    <property type="entry name" value="PPE superfamily"/>
    <property type="match status" value="1"/>
</dbReference>
<dbReference type="SUPFAM" id="SSF140459">
    <property type="entry name" value="PE/PPE dimer-like"/>
    <property type="match status" value="1"/>
</dbReference>
<dbReference type="Proteomes" id="UP000036334">
    <property type="component" value="Unassembled WGS sequence"/>
</dbReference>
<dbReference type="PATRIC" id="fig|29311.18.peg.3747"/>
<organism evidence="1 2">
    <name type="scientific">Mycobacterium haemophilum</name>
    <dbReference type="NCBI Taxonomy" id="29311"/>
    <lineage>
        <taxon>Bacteria</taxon>
        <taxon>Bacillati</taxon>
        <taxon>Actinomycetota</taxon>
        <taxon>Actinomycetes</taxon>
        <taxon>Mycobacteriales</taxon>
        <taxon>Mycobacteriaceae</taxon>
        <taxon>Mycobacterium</taxon>
    </lineage>
</organism>
<evidence type="ECO:0008006" key="3">
    <source>
        <dbReference type="Google" id="ProtNLM"/>
    </source>
</evidence>
<name>A0A0I9T837_9MYCO</name>
<protein>
    <recommendedName>
        <fullName evidence="3">PPE family domain-containing protein</fullName>
    </recommendedName>
</protein>
<sequence>MPAVAQSRNAVKVAELDANYEEYWAKDVAAMTFYQGLVEDAVALLLSWKSPPRYPVQPGFPVAHAGGVQNPM</sequence>
<evidence type="ECO:0000313" key="1">
    <source>
        <dbReference type="EMBL" id="KLO34157.1"/>
    </source>
</evidence>
<proteinExistence type="predicted"/>
<dbReference type="EMBL" id="LDPR01000032">
    <property type="protein sequence ID" value="KLO34157.1"/>
    <property type="molecule type" value="Genomic_DNA"/>
</dbReference>
<comment type="caution">
    <text evidence="1">The sequence shown here is derived from an EMBL/GenBank/DDBJ whole genome shotgun (WGS) entry which is preliminary data.</text>
</comment>
<reference evidence="1 2" key="1">
    <citation type="submission" date="2015-05" db="EMBL/GenBank/DDBJ databases">
        <title>Genome sequence of Mycobacterium haemophilum.</title>
        <authorList>
            <person name="Greninger A.L."/>
            <person name="Cunningham G."/>
            <person name="Miller S."/>
        </authorList>
    </citation>
    <scope>NUCLEOTIDE SEQUENCE [LARGE SCALE GENOMIC DNA]</scope>
    <source>
        <strain evidence="2">UC1</strain>
    </source>
</reference>
<keyword evidence="2" id="KW-1185">Reference proteome</keyword>
<gene>
    <name evidence="1" type="ORF">ABH38_19645</name>
</gene>
<evidence type="ECO:0000313" key="2">
    <source>
        <dbReference type="Proteomes" id="UP000036334"/>
    </source>
</evidence>
<accession>A0A0I9T837</accession>
<dbReference type="InterPro" id="IPR038332">
    <property type="entry name" value="PPE_sf"/>
</dbReference>
<dbReference type="RefSeq" id="WP_047316910.1">
    <property type="nucleotide sequence ID" value="NZ_LDPQ01000054.1"/>
</dbReference>
<dbReference type="AlphaFoldDB" id="A0A0I9T837"/>